<dbReference type="PROSITE" id="PS50110">
    <property type="entry name" value="RESPONSE_REGULATORY"/>
    <property type="match status" value="1"/>
</dbReference>
<evidence type="ECO:0000256" key="6">
    <source>
        <dbReference type="PROSITE-ProRule" id="PRU00169"/>
    </source>
</evidence>
<keyword evidence="3" id="KW-0805">Transcription regulation</keyword>
<comment type="caution">
    <text evidence="10">The sequence shown here is derived from an EMBL/GenBank/DDBJ whole genome shotgun (WGS) entry which is preliminary data.</text>
</comment>
<dbReference type="PROSITE" id="PS51755">
    <property type="entry name" value="OMPR_PHOB"/>
    <property type="match status" value="1"/>
</dbReference>
<evidence type="ECO:0000256" key="3">
    <source>
        <dbReference type="ARBA" id="ARBA00023015"/>
    </source>
</evidence>
<dbReference type="GO" id="GO:0003677">
    <property type="term" value="F:DNA binding"/>
    <property type="evidence" value="ECO:0007669"/>
    <property type="project" value="UniProtKB-KW"/>
</dbReference>
<dbReference type="EMBL" id="FNTT01000002">
    <property type="protein sequence ID" value="SEE77685.1"/>
    <property type="molecule type" value="Genomic_DNA"/>
</dbReference>
<gene>
    <name evidence="10" type="ORF">SAMN04490188_5668</name>
</gene>
<keyword evidence="11" id="KW-1185">Reference proteome</keyword>
<keyword evidence="2" id="KW-0902">Two-component regulatory system</keyword>
<organism evidence="10 11">
    <name type="scientific">Pseudomonas kilonensis</name>
    <dbReference type="NCBI Taxonomy" id="132476"/>
    <lineage>
        <taxon>Bacteria</taxon>
        <taxon>Pseudomonadati</taxon>
        <taxon>Pseudomonadota</taxon>
        <taxon>Gammaproteobacteria</taxon>
        <taxon>Pseudomonadales</taxon>
        <taxon>Pseudomonadaceae</taxon>
        <taxon>Pseudomonas</taxon>
    </lineage>
</organism>
<keyword evidence="5" id="KW-0804">Transcription</keyword>
<evidence type="ECO:0000256" key="2">
    <source>
        <dbReference type="ARBA" id="ARBA00023012"/>
    </source>
</evidence>
<dbReference type="CDD" id="cd00383">
    <property type="entry name" value="trans_reg_C"/>
    <property type="match status" value="1"/>
</dbReference>
<proteinExistence type="predicted"/>
<dbReference type="SUPFAM" id="SSF46894">
    <property type="entry name" value="C-terminal effector domain of the bipartite response regulators"/>
    <property type="match status" value="1"/>
</dbReference>
<dbReference type="InterPro" id="IPR011006">
    <property type="entry name" value="CheY-like_superfamily"/>
</dbReference>
<dbReference type="Gene3D" id="6.10.250.690">
    <property type="match status" value="1"/>
</dbReference>
<dbReference type="SMART" id="SM00448">
    <property type="entry name" value="REC"/>
    <property type="match status" value="1"/>
</dbReference>
<dbReference type="Gene3D" id="3.40.50.2300">
    <property type="match status" value="1"/>
</dbReference>
<protein>
    <submittedName>
        <fullName evidence="10">DNA-binding response regulator, OmpR family, contains REC and winged-helix (WHTH) domain</fullName>
    </submittedName>
</protein>
<dbReference type="SUPFAM" id="SSF52172">
    <property type="entry name" value="CheY-like"/>
    <property type="match status" value="1"/>
</dbReference>
<evidence type="ECO:0000256" key="1">
    <source>
        <dbReference type="ARBA" id="ARBA00022553"/>
    </source>
</evidence>
<dbReference type="PANTHER" id="PTHR48111:SF4">
    <property type="entry name" value="DNA-BINDING DUAL TRANSCRIPTIONAL REGULATOR OMPR"/>
    <property type="match status" value="1"/>
</dbReference>
<dbReference type="Proteomes" id="UP000183915">
    <property type="component" value="Unassembled WGS sequence"/>
</dbReference>
<reference evidence="10 11" key="1">
    <citation type="submission" date="2016-10" db="EMBL/GenBank/DDBJ databases">
        <authorList>
            <person name="Varghese N."/>
            <person name="Submissions S."/>
        </authorList>
    </citation>
    <scope>NUCLEOTIDE SEQUENCE [LARGE SCALE GENOMIC DNA]</scope>
    <source>
        <strain evidence="10 11">BS3780</strain>
    </source>
</reference>
<dbReference type="InterPro" id="IPR016032">
    <property type="entry name" value="Sig_transdc_resp-reg_C-effctor"/>
</dbReference>
<dbReference type="SMART" id="SM00862">
    <property type="entry name" value="Trans_reg_C"/>
    <property type="match status" value="1"/>
</dbReference>
<dbReference type="InterPro" id="IPR001789">
    <property type="entry name" value="Sig_transdc_resp-reg_receiver"/>
</dbReference>
<dbReference type="PANTHER" id="PTHR48111">
    <property type="entry name" value="REGULATOR OF RPOS"/>
    <property type="match status" value="1"/>
</dbReference>
<evidence type="ECO:0000259" key="9">
    <source>
        <dbReference type="PROSITE" id="PS51755"/>
    </source>
</evidence>
<keyword evidence="1 6" id="KW-0597">Phosphoprotein</keyword>
<dbReference type="Pfam" id="PF00072">
    <property type="entry name" value="Response_reg"/>
    <property type="match status" value="1"/>
</dbReference>
<dbReference type="CDD" id="cd17574">
    <property type="entry name" value="REC_OmpR"/>
    <property type="match status" value="1"/>
</dbReference>
<dbReference type="InterPro" id="IPR036388">
    <property type="entry name" value="WH-like_DNA-bd_sf"/>
</dbReference>
<accession>A0ABY0ZIS5</accession>
<evidence type="ECO:0000259" key="8">
    <source>
        <dbReference type="PROSITE" id="PS50110"/>
    </source>
</evidence>
<feature type="domain" description="Response regulatory" evidence="8">
    <location>
        <begin position="18"/>
        <end position="131"/>
    </location>
</feature>
<feature type="DNA-binding region" description="OmpR/PhoB-type" evidence="7">
    <location>
        <begin position="146"/>
        <end position="246"/>
    </location>
</feature>
<dbReference type="InterPro" id="IPR001867">
    <property type="entry name" value="OmpR/PhoB-type_DNA-bd"/>
</dbReference>
<name>A0ABY0ZIS5_9PSED</name>
<evidence type="ECO:0000313" key="10">
    <source>
        <dbReference type="EMBL" id="SEE77685.1"/>
    </source>
</evidence>
<evidence type="ECO:0000313" key="11">
    <source>
        <dbReference type="Proteomes" id="UP000183915"/>
    </source>
</evidence>
<dbReference type="InterPro" id="IPR039420">
    <property type="entry name" value="WalR-like"/>
</dbReference>
<dbReference type="Pfam" id="PF00486">
    <property type="entry name" value="Trans_reg_C"/>
    <property type="match status" value="1"/>
</dbReference>
<evidence type="ECO:0000256" key="4">
    <source>
        <dbReference type="ARBA" id="ARBA00023125"/>
    </source>
</evidence>
<evidence type="ECO:0000256" key="7">
    <source>
        <dbReference type="PROSITE-ProRule" id="PRU01091"/>
    </source>
</evidence>
<feature type="modified residue" description="4-aspartylphosphate" evidence="6">
    <location>
        <position position="67"/>
    </location>
</feature>
<keyword evidence="4 7" id="KW-0238">DNA-binding</keyword>
<evidence type="ECO:0000256" key="5">
    <source>
        <dbReference type="ARBA" id="ARBA00023163"/>
    </source>
</evidence>
<sequence length="251" mass="28503">MTLVFPLYSLPCVPTVSHLLLVDDDLEVLALLRKFLEQHGYSVDVAADGNALWQAVQRRVPDLIILDVMLPGDNGLVLCQRLRAEHTVGIIMLTAMGELSDRVVGLELGADDYLTKPFDARELLARVRAVLRRTGEARDTLKDSSRPILEFENWQLDVTRRELRSPDKVMIPLSAGEFELLLVFAEHSRRVLTRQQLLDLARGETFEAFDRSIDVQVSRLRRKLETDITGTSMIRTVRNSGYLFSPHVVKR</sequence>
<feature type="domain" description="OmpR/PhoB-type" evidence="9">
    <location>
        <begin position="146"/>
        <end position="246"/>
    </location>
</feature>
<dbReference type="Gene3D" id="1.10.10.10">
    <property type="entry name" value="Winged helix-like DNA-binding domain superfamily/Winged helix DNA-binding domain"/>
    <property type="match status" value="1"/>
</dbReference>